<accession>B3VM47</accession>
<reference evidence="2 3" key="1">
    <citation type="submission" date="2008-05" db="EMBL/GenBank/DDBJ databases">
        <authorList>
            <person name="Weber R.J."/>
            <person name="Jacobs-Sera D."/>
            <person name="Houtz J."/>
            <person name="Hendrix R.W."/>
            <person name="Hatfull G.H."/>
        </authorList>
    </citation>
    <scope>NUCLEOTIDE SEQUENCE [LARGE SCALE GENOMIC DNA]</scope>
</reference>
<feature type="compositionally biased region" description="Polar residues" evidence="1">
    <location>
        <begin position="192"/>
        <end position="203"/>
    </location>
</feature>
<dbReference type="EMBL" id="EU770222">
    <property type="protein sequence ID" value="ACF05117.1"/>
    <property type="molecule type" value="Genomic_DNA"/>
</dbReference>
<dbReference type="RefSeq" id="YP_002003378.1">
    <property type="nucleotide sequence ID" value="NC_011039.1"/>
</dbReference>
<dbReference type="KEGG" id="vg:6450022"/>
<organism evidence="2 3">
    <name type="scientific">Mycobacterium phage Predator</name>
    <dbReference type="NCBI Taxonomy" id="543153"/>
    <lineage>
        <taxon>Viruses</taxon>
        <taxon>Duplodnaviria</taxon>
        <taxon>Heunggongvirae</taxon>
        <taxon>Uroviricota</taxon>
        <taxon>Caudoviricetes</taxon>
        <taxon>Predatorvirus</taxon>
        <taxon>Predatorvirus predator</taxon>
    </lineage>
</organism>
<name>B3VM47_9CAUD</name>
<sequence>MGRYIDPNQPYSETDKEYLRSRGRASEIIENERRFGADGTRVPDELEQAGQDPESASFDGDERDDNDYDVGGAPLPGTVLDTDTGRVIPLKDRSDATGAFDYVDPNTGEVLEDPDAFDEDIIEHVESLPNIDAVKAELKTVDPNGDHSDLTKRRDLDDALIIALQDKRNAERKANPAPVNTDEFVDPANGDSFDTATTGDNSE</sequence>
<feature type="region of interest" description="Disordered" evidence="1">
    <location>
        <begin position="165"/>
        <end position="203"/>
    </location>
</feature>
<dbReference type="OrthoDB" id="25422at10239"/>
<feature type="compositionally biased region" description="Acidic residues" evidence="1">
    <location>
        <begin position="59"/>
        <end position="68"/>
    </location>
</feature>
<dbReference type="Proteomes" id="UP000000621">
    <property type="component" value="Segment"/>
</dbReference>
<gene>
    <name evidence="2" type="ORF">PREDATOR_20</name>
</gene>
<evidence type="ECO:0000313" key="3">
    <source>
        <dbReference type="Proteomes" id="UP000000621"/>
    </source>
</evidence>
<keyword evidence="3" id="KW-1185">Reference proteome</keyword>
<protein>
    <submittedName>
        <fullName evidence="2">Uncharacterized protein</fullName>
    </submittedName>
</protein>
<proteinExistence type="predicted"/>
<feature type="compositionally biased region" description="Basic and acidic residues" evidence="1">
    <location>
        <begin position="165"/>
        <end position="174"/>
    </location>
</feature>
<evidence type="ECO:0000313" key="2">
    <source>
        <dbReference type="EMBL" id="ACF05117.1"/>
    </source>
</evidence>
<feature type="compositionally biased region" description="Basic and acidic residues" evidence="1">
    <location>
        <begin position="13"/>
        <end position="44"/>
    </location>
</feature>
<evidence type="ECO:0000256" key="1">
    <source>
        <dbReference type="SAM" id="MobiDB-lite"/>
    </source>
</evidence>
<feature type="region of interest" description="Disordered" evidence="1">
    <location>
        <begin position="1"/>
        <end position="83"/>
    </location>
</feature>